<dbReference type="GO" id="GO:0006313">
    <property type="term" value="P:DNA transposition"/>
    <property type="evidence" value="ECO:0007669"/>
    <property type="project" value="InterPro"/>
</dbReference>
<dbReference type="InterPro" id="IPR036397">
    <property type="entry name" value="RNaseH_sf"/>
</dbReference>
<gene>
    <name evidence="2" type="ORF">QE152_g3498</name>
</gene>
<organism evidence="2 3">
    <name type="scientific">Popillia japonica</name>
    <name type="common">Japanese beetle</name>
    <dbReference type="NCBI Taxonomy" id="7064"/>
    <lineage>
        <taxon>Eukaryota</taxon>
        <taxon>Metazoa</taxon>
        <taxon>Ecdysozoa</taxon>
        <taxon>Arthropoda</taxon>
        <taxon>Hexapoda</taxon>
        <taxon>Insecta</taxon>
        <taxon>Pterygota</taxon>
        <taxon>Neoptera</taxon>
        <taxon>Endopterygota</taxon>
        <taxon>Coleoptera</taxon>
        <taxon>Polyphaga</taxon>
        <taxon>Scarabaeiformia</taxon>
        <taxon>Scarabaeidae</taxon>
        <taxon>Rutelinae</taxon>
        <taxon>Popillia</taxon>
    </lineage>
</organism>
<accession>A0AAW1N0I2</accession>
<dbReference type="GO" id="GO:0003677">
    <property type="term" value="F:DNA binding"/>
    <property type="evidence" value="ECO:0007669"/>
    <property type="project" value="InterPro"/>
</dbReference>
<name>A0AAW1N0I2_POPJA</name>
<dbReference type="InterPro" id="IPR002492">
    <property type="entry name" value="Transposase_Tc1-like"/>
</dbReference>
<dbReference type="Proteomes" id="UP001458880">
    <property type="component" value="Unassembled WGS sequence"/>
</dbReference>
<proteinExistence type="predicted"/>
<evidence type="ECO:0000313" key="3">
    <source>
        <dbReference type="Proteomes" id="UP001458880"/>
    </source>
</evidence>
<protein>
    <submittedName>
        <fullName evidence="2">Transposase</fullName>
    </submittedName>
</protein>
<feature type="domain" description="Transposase Tc1-like" evidence="1">
    <location>
        <begin position="42"/>
        <end position="74"/>
    </location>
</feature>
<sequence length="140" mass="16227">MKQSEIAKSYQIKRSIVSRIIKRYKDTRVVLKLLLQQYASDLSMHSLFSKRPAKKPLLSKKNRRNRLQFARDHLQFDMGKRVVFSNESKVMVHTMYDVHAVQNCIKNMFALRLSSKVVPSSCGHVSLGTEWALYTGLLVQ</sequence>
<dbReference type="Pfam" id="PF01498">
    <property type="entry name" value="HTH_Tnp_Tc3_2"/>
    <property type="match status" value="1"/>
</dbReference>
<dbReference type="GO" id="GO:0015074">
    <property type="term" value="P:DNA integration"/>
    <property type="evidence" value="ECO:0007669"/>
    <property type="project" value="InterPro"/>
</dbReference>
<dbReference type="AlphaFoldDB" id="A0AAW1N0I2"/>
<reference evidence="2 3" key="1">
    <citation type="journal article" date="2024" name="BMC Genomics">
        <title>De novo assembly and annotation of Popillia japonica's genome with initial clues to its potential as an invasive pest.</title>
        <authorList>
            <person name="Cucini C."/>
            <person name="Boschi S."/>
            <person name="Funari R."/>
            <person name="Cardaioli E."/>
            <person name="Iannotti N."/>
            <person name="Marturano G."/>
            <person name="Paoli F."/>
            <person name="Bruttini M."/>
            <person name="Carapelli A."/>
            <person name="Frati F."/>
            <person name="Nardi F."/>
        </authorList>
    </citation>
    <scope>NUCLEOTIDE SEQUENCE [LARGE SCALE GENOMIC DNA]</scope>
    <source>
        <strain evidence="2">DMR45628</strain>
    </source>
</reference>
<keyword evidence="3" id="KW-1185">Reference proteome</keyword>
<comment type="caution">
    <text evidence="2">The sequence shown here is derived from an EMBL/GenBank/DDBJ whole genome shotgun (WGS) entry which is preliminary data.</text>
</comment>
<dbReference type="Gene3D" id="3.30.420.10">
    <property type="entry name" value="Ribonuclease H-like superfamily/Ribonuclease H"/>
    <property type="match status" value="1"/>
</dbReference>
<dbReference type="Gene3D" id="1.10.10.60">
    <property type="entry name" value="Homeodomain-like"/>
    <property type="match status" value="1"/>
</dbReference>
<dbReference type="EMBL" id="JASPKY010000014">
    <property type="protein sequence ID" value="KAK9753363.1"/>
    <property type="molecule type" value="Genomic_DNA"/>
</dbReference>
<evidence type="ECO:0000313" key="2">
    <source>
        <dbReference type="EMBL" id="KAK9753363.1"/>
    </source>
</evidence>
<evidence type="ECO:0000259" key="1">
    <source>
        <dbReference type="Pfam" id="PF01498"/>
    </source>
</evidence>